<feature type="compositionally biased region" description="Pro residues" evidence="1">
    <location>
        <begin position="200"/>
        <end position="214"/>
    </location>
</feature>
<gene>
    <name evidence="2" type="ORF">PV517_05485</name>
</gene>
<evidence type="ECO:0000256" key="1">
    <source>
        <dbReference type="SAM" id="MobiDB-lite"/>
    </source>
</evidence>
<dbReference type="RefSeq" id="WP_086761133.1">
    <property type="nucleotide sequence ID" value="NZ_JAGJBZ010000002.1"/>
</dbReference>
<accession>A0ABU4KXY1</accession>
<feature type="region of interest" description="Disordered" evidence="1">
    <location>
        <begin position="194"/>
        <end position="237"/>
    </location>
</feature>
<sequence length="237" mass="25889">MTFTHAGRTLSLRGWADQSGIAYHTLYGRIKRSGMTFGEALSKGGDGPHFTLHVTAFGETKPLSHWAVDARAACAYATLRRRLLQGWDPEQAITQEPHERSTLGTGLPHRAFGLSMGLEDWARHTQIPAGDLRHRIHQHQLPLEAVLTSLGWTPHPEEHPEPDLLRITTAQLQPGDHILGVEPHGTSGQFLTIRRSHTSPAPPDPAPGRTPPSPTGSVHTMPAPPQPSTPRAPSARR</sequence>
<dbReference type="Proteomes" id="UP001271723">
    <property type="component" value="Unassembled WGS sequence"/>
</dbReference>
<comment type="caution">
    <text evidence="2">The sequence shown here is derived from an EMBL/GenBank/DDBJ whole genome shotgun (WGS) entry which is preliminary data.</text>
</comment>
<protein>
    <submittedName>
        <fullName evidence="2">Uncharacterized protein</fullName>
    </submittedName>
</protein>
<organism evidence="2 3">
    <name type="scientific">Streptomyces griseiscabiei</name>
    <dbReference type="NCBI Taxonomy" id="2993540"/>
    <lineage>
        <taxon>Bacteria</taxon>
        <taxon>Bacillati</taxon>
        <taxon>Actinomycetota</taxon>
        <taxon>Actinomycetes</taxon>
        <taxon>Kitasatosporales</taxon>
        <taxon>Streptomycetaceae</taxon>
        <taxon>Streptomyces</taxon>
    </lineage>
</organism>
<name>A0ABU4KXY1_9ACTN</name>
<proteinExistence type="predicted"/>
<reference evidence="2 3" key="1">
    <citation type="journal article" date="2023" name="Microb. Genom.">
        <title>Mesoterricola silvestris gen. nov., sp. nov., Mesoterricola sediminis sp. nov., Geothrix oryzae sp. nov., Geothrix edaphica sp. nov., Geothrix rubra sp. nov., and Geothrix limicola sp. nov., six novel members of Acidobacteriota isolated from soils.</title>
        <authorList>
            <person name="Weisberg A.J."/>
            <person name="Pearce E."/>
            <person name="Kramer C.G."/>
            <person name="Chang J.H."/>
            <person name="Clarke C.R."/>
        </authorList>
    </citation>
    <scope>NUCLEOTIDE SEQUENCE [LARGE SCALE GENOMIC DNA]</scope>
    <source>
        <strain evidence="2 3">NRRL_B-2795</strain>
    </source>
</reference>
<keyword evidence="3" id="KW-1185">Reference proteome</keyword>
<evidence type="ECO:0000313" key="3">
    <source>
        <dbReference type="Proteomes" id="UP001271723"/>
    </source>
</evidence>
<evidence type="ECO:0000313" key="2">
    <source>
        <dbReference type="EMBL" id="MDX2908155.1"/>
    </source>
</evidence>
<dbReference type="EMBL" id="JARAVY010000002">
    <property type="protein sequence ID" value="MDX2908155.1"/>
    <property type="molecule type" value="Genomic_DNA"/>
</dbReference>